<dbReference type="STRING" id="1817772.A2527_00465"/>
<dbReference type="EMBL" id="MFNE01000008">
    <property type="protein sequence ID" value="OGG96882.1"/>
    <property type="molecule type" value="Genomic_DNA"/>
</dbReference>
<evidence type="ECO:0000313" key="1">
    <source>
        <dbReference type="EMBL" id="OGG96882.1"/>
    </source>
</evidence>
<dbReference type="AlphaFoldDB" id="A0A1F6GFI9"/>
<dbReference type="Pfam" id="PF09626">
    <property type="entry name" value="DHC"/>
    <property type="match status" value="1"/>
</dbReference>
<sequence>MSLIKSIVLTGMVAVLFPLSGLANDRLVANRPSHSHSPLPCGKCHLRDQPELLPKMKRTDELGAGGVTYVDECGTCHMPYQIELLPKASWAKIMAGLKDHFGEEVSLSSGQTKVLNRIFTKDAADVSKAARAKMVMNSLAANEAPLRIMDVPYIKNKHQAIKPEVIARKSVRSLANCEACHISAQGGLYIQKHIQVPE</sequence>
<proteinExistence type="predicted"/>
<dbReference type="Proteomes" id="UP000178449">
    <property type="component" value="Unassembled WGS sequence"/>
</dbReference>
<organism evidence="1 2">
    <name type="scientific">Candidatus Lambdaproteobacteria bacterium RIFOXYD2_FULL_50_16</name>
    <dbReference type="NCBI Taxonomy" id="1817772"/>
    <lineage>
        <taxon>Bacteria</taxon>
        <taxon>Pseudomonadati</taxon>
        <taxon>Pseudomonadota</taxon>
        <taxon>Candidatus Lambdaproteobacteria</taxon>
    </lineage>
</organism>
<dbReference type="InterPro" id="IPR018588">
    <property type="entry name" value="Dihaem_cytochrome-c"/>
</dbReference>
<accession>A0A1F6GFI9</accession>
<reference evidence="1 2" key="1">
    <citation type="journal article" date="2016" name="Nat. Commun.">
        <title>Thousands of microbial genomes shed light on interconnected biogeochemical processes in an aquifer system.</title>
        <authorList>
            <person name="Anantharaman K."/>
            <person name="Brown C.T."/>
            <person name="Hug L.A."/>
            <person name="Sharon I."/>
            <person name="Castelle C.J."/>
            <person name="Probst A.J."/>
            <person name="Thomas B.C."/>
            <person name="Singh A."/>
            <person name="Wilkins M.J."/>
            <person name="Karaoz U."/>
            <person name="Brodie E.L."/>
            <person name="Williams K.H."/>
            <person name="Hubbard S.S."/>
            <person name="Banfield J.F."/>
        </authorList>
    </citation>
    <scope>NUCLEOTIDE SEQUENCE [LARGE SCALE GENOMIC DNA]</scope>
</reference>
<gene>
    <name evidence="1" type="ORF">A2527_00465</name>
</gene>
<dbReference type="InterPro" id="IPR036280">
    <property type="entry name" value="Multihaem_cyt_sf"/>
</dbReference>
<evidence type="ECO:0000313" key="2">
    <source>
        <dbReference type="Proteomes" id="UP000178449"/>
    </source>
</evidence>
<comment type="caution">
    <text evidence="1">The sequence shown here is derived from an EMBL/GenBank/DDBJ whole genome shotgun (WGS) entry which is preliminary data.</text>
</comment>
<evidence type="ECO:0008006" key="3">
    <source>
        <dbReference type="Google" id="ProtNLM"/>
    </source>
</evidence>
<protein>
    <recommendedName>
        <fullName evidence="3">Cytochrome C</fullName>
    </recommendedName>
</protein>
<dbReference type="SUPFAM" id="SSF48695">
    <property type="entry name" value="Multiheme cytochromes"/>
    <property type="match status" value="1"/>
</dbReference>
<name>A0A1F6GFI9_9PROT</name>